<dbReference type="Proteomes" id="UP000676336">
    <property type="component" value="Unassembled WGS sequence"/>
</dbReference>
<dbReference type="AlphaFoldDB" id="A0A8S2SNG5"/>
<organism evidence="1 2">
    <name type="scientific">Rotaria magnacalcarata</name>
    <dbReference type="NCBI Taxonomy" id="392030"/>
    <lineage>
        <taxon>Eukaryota</taxon>
        <taxon>Metazoa</taxon>
        <taxon>Spiralia</taxon>
        <taxon>Gnathifera</taxon>
        <taxon>Rotifera</taxon>
        <taxon>Eurotatoria</taxon>
        <taxon>Bdelloidea</taxon>
        <taxon>Philodinida</taxon>
        <taxon>Philodinidae</taxon>
        <taxon>Rotaria</taxon>
    </lineage>
</organism>
<proteinExistence type="predicted"/>
<comment type="caution">
    <text evidence="1">The sequence shown here is derived from an EMBL/GenBank/DDBJ whole genome shotgun (WGS) entry which is preliminary data.</text>
</comment>
<sequence>DHLMRIERLRSQYASYEQPSTPTIAITLLTPNKINDGRDLQRCFTLPCSIIQRSNDGRERTGLFRVNIRRSLRALRTL</sequence>
<feature type="non-terminal residue" evidence="1">
    <location>
        <position position="78"/>
    </location>
</feature>
<feature type="non-terminal residue" evidence="1">
    <location>
        <position position="1"/>
    </location>
</feature>
<evidence type="ECO:0000313" key="1">
    <source>
        <dbReference type="EMBL" id="CAF4233365.1"/>
    </source>
</evidence>
<accession>A0A8S2SNG5</accession>
<protein>
    <submittedName>
        <fullName evidence="1">Uncharacterized protein</fullName>
    </submittedName>
</protein>
<evidence type="ECO:0000313" key="2">
    <source>
        <dbReference type="Proteomes" id="UP000676336"/>
    </source>
</evidence>
<reference evidence="1" key="1">
    <citation type="submission" date="2021-02" db="EMBL/GenBank/DDBJ databases">
        <authorList>
            <person name="Nowell W R."/>
        </authorList>
    </citation>
    <scope>NUCLEOTIDE SEQUENCE</scope>
</reference>
<dbReference type="EMBL" id="CAJOBI010023925">
    <property type="protein sequence ID" value="CAF4233365.1"/>
    <property type="molecule type" value="Genomic_DNA"/>
</dbReference>
<gene>
    <name evidence="1" type="ORF">SMN809_LOCUS23242</name>
</gene>
<name>A0A8S2SNG5_9BILA</name>